<protein>
    <submittedName>
        <fullName evidence="1">Uncharacterized protein</fullName>
    </submittedName>
</protein>
<feature type="non-terminal residue" evidence="1">
    <location>
        <position position="39"/>
    </location>
</feature>
<dbReference type="EMBL" id="LAZR01011512">
    <property type="protein sequence ID" value="KKM61280.1"/>
    <property type="molecule type" value="Genomic_DNA"/>
</dbReference>
<proteinExistence type="predicted"/>
<dbReference type="AlphaFoldDB" id="A0A0F9LB75"/>
<evidence type="ECO:0000313" key="1">
    <source>
        <dbReference type="EMBL" id="KKM61280.1"/>
    </source>
</evidence>
<sequence length="39" mass="4475">MDSILLEHFEQEIWSKVPHLEEKQGEAKVVNATPLIDVT</sequence>
<organism evidence="1">
    <name type="scientific">marine sediment metagenome</name>
    <dbReference type="NCBI Taxonomy" id="412755"/>
    <lineage>
        <taxon>unclassified sequences</taxon>
        <taxon>metagenomes</taxon>
        <taxon>ecological metagenomes</taxon>
    </lineage>
</organism>
<gene>
    <name evidence="1" type="ORF">LCGC14_1533330</name>
</gene>
<comment type="caution">
    <text evidence="1">The sequence shown here is derived from an EMBL/GenBank/DDBJ whole genome shotgun (WGS) entry which is preliminary data.</text>
</comment>
<accession>A0A0F9LB75</accession>
<name>A0A0F9LB75_9ZZZZ</name>
<reference evidence="1" key="1">
    <citation type="journal article" date="2015" name="Nature">
        <title>Complex archaea that bridge the gap between prokaryotes and eukaryotes.</title>
        <authorList>
            <person name="Spang A."/>
            <person name="Saw J.H."/>
            <person name="Jorgensen S.L."/>
            <person name="Zaremba-Niedzwiedzka K."/>
            <person name="Martijn J."/>
            <person name="Lind A.E."/>
            <person name="van Eijk R."/>
            <person name="Schleper C."/>
            <person name="Guy L."/>
            <person name="Ettema T.J."/>
        </authorList>
    </citation>
    <scope>NUCLEOTIDE SEQUENCE</scope>
</reference>